<dbReference type="InterPro" id="IPR000253">
    <property type="entry name" value="FHA_dom"/>
</dbReference>
<dbReference type="STRING" id="675864.SAMN04489747_2626"/>
<keyword evidence="5" id="KW-1185">Reference proteome</keyword>
<evidence type="ECO:0000259" key="3">
    <source>
        <dbReference type="PROSITE" id="PS50006"/>
    </source>
</evidence>
<evidence type="ECO:0000313" key="5">
    <source>
        <dbReference type="Proteomes" id="UP000198546"/>
    </source>
</evidence>
<dbReference type="PROSITE" id="PS50006">
    <property type="entry name" value="FHA_DOMAIN"/>
    <property type="match status" value="1"/>
</dbReference>
<protein>
    <submittedName>
        <fullName evidence="4">Zinc-ribbon domain-containing protein</fullName>
    </submittedName>
</protein>
<dbReference type="OrthoDB" id="5111283at2"/>
<dbReference type="AlphaFoldDB" id="A0A1G7AIF0"/>
<dbReference type="Proteomes" id="UP000198546">
    <property type="component" value="Chromosome i"/>
</dbReference>
<dbReference type="SUPFAM" id="SSF49879">
    <property type="entry name" value="SMAD/FHA domain"/>
    <property type="match status" value="1"/>
</dbReference>
<accession>A0A1G7AIF0</accession>
<proteinExistence type="predicted"/>
<organism evidence="4 5">
    <name type="scientific">Auraticoccus monumenti</name>
    <dbReference type="NCBI Taxonomy" id="675864"/>
    <lineage>
        <taxon>Bacteria</taxon>
        <taxon>Bacillati</taxon>
        <taxon>Actinomycetota</taxon>
        <taxon>Actinomycetes</taxon>
        <taxon>Propionibacteriales</taxon>
        <taxon>Propionibacteriaceae</taxon>
        <taxon>Auraticoccus</taxon>
    </lineage>
</organism>
<evidence type="ECO:0000256" key="2">
    <source>
        <dbReference type="SAM" id="MobiDB-lite"/>
    </source>
</evidence>
<feature type="domain" description="FHA" evidence="3">
    <location>
        <begin position="208"/>
        <end position="258"/>
    </location>
</feature>
<dbReference type="RefSeq" id="WP_090594176.1">
    <property type="nucleotide sequence ID" value="NZ_LT629688.1"/>
</dbReference>
<dbReference type="InterPro" id="IPR026870">
    <property type="entry name" value="Zinc_ribbon_dom"/>
</dbReference>
<feature type="compositionally biased region" description="Pro residues" evidence="2">
    <location>
        <begin position="109"/>
        <end position="122"/>
    </location>
</feature>
<dbReference type="InterPro" id="IPR008984">
    <property type="entry name" value="SMAD_FHA_dom_sf"/>
</dbReference>
<reference evidence="4 5" key="1">
    <citation type="submission" date="2016-10" db="EMBL/GenBank/DDBJ databases">
        <authorList>
            <person name="de Groot N.N."/>
        </authorList>
    </citation>
    <scope>NUCLEOTIDE SEQUENCE [LARGE SCALE GENOMIC DNA]</scope>
    <source>
        <strain evidence="4 5">MON 2.2</strain>
    </source>
</reference>
<dbReference type="Pfam" id="PF13240">
    <property type="entry name" value="Zn_Ribbon_1"/>
    <property type="match status" value="1"/>
</dbReference>
<sequence length="306" mass="30831">MTTCPQGHQTSAEDYCDVCGAPVTAAPAAAPALGAPAPGAAPGPGTTVPPAAQTRDCPHCGAVNVADALFCEACGYDFTTGTMPRPEASSIPTPTRPDELDEPGSGPQPAAPQPAAPGPAAPQPASSEPAPPQASAPEALAAAADVPAPAPSAPAPSPAAAPPAAAPGAAEWVAEIWIDPDWYALQDSADPMPSPGLPEVVALRGRSLLVGRVSRSRGIHPDIDCEADSGVSRRQAQLTTDGTRWFVEDLQSANGTFVGPASGPLPSDPVTPGQRVEVGEHDRLYVGAWTRMVLRRAAPGEVEGLG</sequence>
<dbReference type="EMBL" id="LT629688">
    <property type="protein sequence ID" value="SDE14493.1"/>
    <property type="molecule type" value="Genomic_DNA"/>
</dbReference>
<feature type="region of interest" description="Disordered" evidence="2">
    <location>
        <begin position="81"/>
        <end position="166"/>
    </location>
</feature>
<keyword evidence="1" id="KW-0597">Phosphoprotein</keyword>
<dbReference type="CDD" id="cd00060">
    <property type="entry name" value="FHA"/>
    <property type="match status" value="1"/>
</dbReference>
<gene>
    <name evidence="4" type="ORF">SAMN04489747_2626</name>
</gene>
<dbReference type="Pfam" id="PF00498">
    <property type="entry name" value="FHA"/>
    <property type="match status" value="1"/>
</dbReference>
<feature type="compositionally biased region" description="Pro residues" evidence="2">
    <location>
        <begin position="148"/>
        <end position="165"/>
    </location>
</feature>
<feature type="compositionally biased region" description="Low complexity" evidence="2">
    <location>
        <begin position="135"/>
        <end position="147"/>
    </location>
</feature>
<dbReference type="SMART" id="SM00240">
    <property type="entry name" value="FHA"/>
    <property type="match status" value="1"/>
</dbReference>
<evidence type="ECO:0000256" key="1">
    <source>
        <dbReference type="ARBA" id="ARBA00022553"/>
    </source>
</evidence>
<name>A0A1G7AIF0_9ACTN</name>
<evidence type="ECO:0000313" key="4">
    <source>
        <dbReference type="EMBL" id="SDE14493.1"/>
    </source>
</evidence>
<dbReference type="Gene3D" id="2.60.200.20">
    <property type="match status" value="1"/>
</dbReference>